<dbReference type="GO" id="GO:0004575">
    <property type="term" value="F:sucrose alpha-glucosidase activity"/>
    <property type="evidence" value="ECO:0007669"/>
    <property type="project" value="TreeGrafter"/>
</dbReference>
<dbReference type="SUPFAM" id="SSF75005">
    <property type="entry name" value="Arabinanase/levansucrase/invertase"/>
    <property type="match status" value="1"/>
</dbReference>
<dbReference type="Gene3D" id="2.115.10.20">
    <property type="entry name" value="Glycosyl hydrolase domain, family 43"/>
    <property type="match status" value="1"/>
</dbReference>
<dbReference type="SMART" id="SM00640">
    <property type="entry name" value="Glyco_32"/>
    <property type="match status" value="1"/>
</dbReference>
<evidence type="ECO:0000313" key="8">
    <source>
        <dbReference type="EMBL" id="RDY67679.1"/>
    </source>
</evidence>
<comment type="similarity">
    <text evidence="1 5">Belongs to the glycosyl hydrolase 32 family.</text>
</comment>
<organism evidence="8 9">
    <name type="scientific">Halobacillus trueperi</name>
    <dbReference type="NCBI Taxonomy" id="156205"/>
    <lineage>
        <taxon>Bacteria</taxon>
        <taxon>Bacillati</taxon>
        <taxon>Bacillota</taxon>
        <taxon>Bacilli</taxon>
        <taxon>Bacillales</taxon>
        <taxon>Bacillaceae</taxon>
        <taxon>Halobacillus</taxon>
    </lineage>
</organism>
<dbReference type="Pfam" id="PF00251">
    <property type="entry name" value="Glyco_hydro_32N"/>
    <property type="match status" value="1"/>
</dbReference>
<gene>
    <name evidence="8" type="ORF">DXT76_19355</name>
</gene>
<feature type="domain" description="Glycosyl hydrolase family 32 N-terminal" evidence="6">
    <location>
        <begin position="22"/>
        <end position="327"/>
    </location>
</feature>
<evidence type="ECO:0000256" key="3">
    <source>
        <dbReference type="ARBA" id="ARBA00023277"/>
    </source>
</evidence>
<accession>A0A3D8VEK3</accession>
<keyword evidence="4 5" id="KW-0326">Glycosidase</keyword>
<evidence type="ECO:0000256" key="1">
    <source>
        <dbReference type="ARBA" id="ARBA00009902"/>
    </source>
</evidence>
<evidence type="ECO:0000256" key="2">
    <source>
        <dbReference type="ARBA" id="ARBA00022801"/>
    </source>
</evidence>
<dbReference type="InterPro" id="IPR013148">
    <property type="entry name" value="Glyco_hydro_32_N"/>
</dbReference>
<dbReference type="InterPro" id="IPR001362">
    <property type="entry name" value="Glyco_hydro_32"/>
</dbReference>
<keyword evidence="2 5" id="KW-0378">Hydrolase</keyword>
<dbReference type="PROSITE" id="PS00609">
    <property type="entry name" value="GLYCOSYL_HYDROL_F32"/>
    <property type="match status" value="1"/>
</dbReference>
<keyword evidence="3" id="KW-0119">Carbohydrate metabolism</keyword>
<dbReference type="GO" id="GO:0005987">
    <property type="term" value="P:sucrose catabolic process"/>
    <property type="evidence" value="ECO:0007669"/>
    <property type="project" value="TreeGrafter"/>
</dbReference>
<dbReference type="AlphaFoldDB" id="A0A3D8VEK3"/>
<dbReference type="InterPro" id="IPR013189">
    <property type="entry name" value="Glyco_hydro_32_C"/>
</dbReference>
<evidence type="ECO:0000259" key="6">
    <source>
        <dbReference type="Pfam" id="PF00251"/>
    </source>
</evidence>
<dbReference type="InterPro" id="IPR018053">
    <property type="entry name" value="Glyco_hydro_32_AS"/>
</dbReference>
<dbReference type="EMBL" id="QTLC01000073">
    <property type="protein sequence ID" value="RDY67679.1"/>
    <property type="molecule type" value="Genomic_DNA"/>
</dbReference>
<proteinExistence type="inferred from homology"/>
<dbReference type="Proteomes" id="UP000257032">
    <property type="component" value="Unassembled WGS sequence"/>
</dbReference>
<dbReference type="CDD" id="cd18622">
    <property type="entry name" value="GH32_Inu-like"/>
    <property type="match status" value="1"/>
</dbReference>
<sequence>MIQSQPVTTNGYYEERYRPHIHFTPEQMWMNDPNGLVYFEGEYHLFYQYHPDSKQWGPMHWGHAVSKDLIVWEHLPVALYPDDLGMIFSGSAVVDHKDTSGFFDGKPGLVAVFTHADGELQRQSIAYSKDRGRTWVKYDDNPVIPNPGIKDFRDPKVFWHEDTEKWVMVLAAGRKVHFYTSPDLKQWTYVSEFGEGWGEQKGVWECPDLFPFTNETSGEKKWILPIGIDAGAPSGGSGTQYFIGSFDGKHFVPHQSKETVRWLDYGKDFYASQSFSDLPGRRVVLAWMSNWQYANDVPTDPWRSAMTIPRELTLSMVEGQERLIQKPVAELTSLIEKRMEKEPFFLQEKQSIELDQPASPFLWEWDVEIEKDGVFEARLFGKQDGGLRVRIDREKNTLYVQRDRADLDFSKEYACTCQAPLNGDLSSFNLKLVCDHSSVEIFLGDGEISMTNVYLPAADHEAKLKMEAVRGTVEVKQSSVSELKSIWKPNA</sequence>
<reference evidence="8 9" key="1">
    <citation type="submission" date="2018-08" db="EMBL/GenBank/DDBJ databases">
        <title>Genome sequence of strict halophilic Halobacillus trueperi SS1 isolated from Lunsu, a salty water body of North West Himalayas.</title>
        <authorList>
            <person name="Gupta S."/>
            <person name="Sharma P."/>
            <person name="Dev K."/>
            <person name="Baumler D."/>
            <person name="Sourirajan A."/>
        </authorList>
    </citation>
    <scope>NUCLEOTIDE SEQUENCE [LARGE SCALE GENOMIC DNA]</scope>
    <source>
        <strain evidence="8 9">SS1</strain>
    </source>
</reference>
<dbReference type="PANTHER" id="PTHR42800:SF1">
    <property type="entry name" value="EXOINULINASE INUD (AFU_ORTHOLOGUE AFUA_5G00480)"/>
    <property type="match status" value="1"/>
</dbReference>
<dbReference type="InterPro" id="IPR013320">
    <property type="entry name" value="ConA-like_dom_sf"/>
</dbReference>
<dbReference type="FunFam" id="2.115.10.20:FF:000003">
    <property type="entry name" value="Levanbiose-producing levanase"/>
    <property type="match status" value="1"/>
</dbReference>
<dbReference type="SUPFAM" id="SSF49899">
    <property type="entry name" value="Concanavalin A-like lectins/glucanases"/>
    <property type="match status" value="1"/>
</dbReference>
<evidence type="ECO:0000313" key="9">
    <source>
        <dbReference type="Proteomes" id="UP000257032"/>
    </source>
</evidence>
<evidence type="ECO:0000256" key="4">
    <source>
        <dbReference type="ARBA" id="ARBA00023295"/>
    </source>
</evidence>
<protein>
    <submittedName>
        <fullName evidence="8">Glycoside hydrolase family 32 protein</fullName>
    </submittedName>
</protein>
<evidence type="ECO:0000256" key="5">
    <source>
        <dbReference type="RuleBase" id="RU362110"/>
    </source>
</evidence>
<evidence type="ECO:0000259" key="7">
    <source>
        <dbReference type="Pfam" id="PF08244"/>
    </source>
</evidence>
<comment type="caution">
    <text evidence="8">The sequence shown here is derived from an EMBL/GenBank/DDBJ whole genome shotgun (WGS) entry which is preliminary data.</text>
</comment>
<dbReference type="GO" id="GO:0005737">
    <property type="term" value="C:cytoplasm"/>
    <property type="evidence" value="ECO:0007669"/>
    <property type="project" value="TreeGrafter"/>
</dbReference>
<dbReference type="InterPro" id="IPR023296">
    <property type="entry name" value="Glyco_hydro_beta-prop_sf"/>
</dbReference>
<dbReference type="Gene3D" id="2.60.120.560">
    <property type="entry name" value="Exo-inulinase, domain 1"/>
    <property type="match status" value="1"/>
</dbReference>
<name>A0A3D8VEK3_9BACI</name>
<feature type="domain" description="Glycosyl hydrolase family 32 C-terminal" evidence="7">
    <location>
        <begin position="361"/>
        <end position="478"/>
    </location>
</feature>
<dbReference type="PANTHER" id="PTHR42800">
    <property type="entry name" value="EXOINULINASE INUD (AFU_ORTHOLOGUE AFUA_5G00480)"/>
    <property type="match status" value="1"/>
</dbReference>
<dbReference type="Pfam" id="PF08244">
    <property type="entry name" value="Glyco_hydro_32C"/>
    <property type="match status" value="1"/>
</dbReference>